<evidence type="ECO:0008006" key="3">
    <source>
        <dbReference type="Google" id="ProtNLM"/>
    </source>
</evidence>
<dbReference type="Proteomes" id="UP000321249">
    <property type="component" value="Unassembled WGS sequence"/>
</dbReference>
<dbReference type="RefSeq" id="WP_147042582.1">
    <property type="nucleotide sequence ID" value="NZ_BAABIR010000005.1"/>
</dbReference>
<organism evidence="1 2">
    <name type="scientific">Allosphingosinicella ginsenosidimutans</name>
    <dbReference type="NCBI Taxonomy" id="1176539"/>
    <lineage>
        <taxon>Bacteria</taxon>
        <taxon>Pseudomonadati</taxon>
        <taxon>Pseudomonadota</taxon>
        <taxon>Alphaproteobacteria</taxon>
        <taxon>Sphingomonadales</taxon>
        <taxon>Sphingomonadaceae</taxon>
        <taxon>Allosphingosinicella</taxon>
    </lineage>
</organism>
<dbReference type="EMBL" id="VOQQ01000001">
    <property type="protein sequence ID" value="TXC63170.1"/>
    <property type="molecule type" value="Genomic_DNA"/>
</dbReference>
<evidence type="ECO:0000313" key="2">
    <source>
        <dbReference type="Proteomes" id="UP000321249"/>
    </source>
</evidence>
<reference evidence="1 2" key="1">
    <citation type="journal article" date="2015" name="J. Microbiol.">
        <title>Sphingosinicella ginsenosidimutans sp. nov., with ginsenoside converting activity.</title>
        <authorList>
            <person name="Kim J.K."/>
            <person name="Kang M.S."/>
            <person name="Park S.C."/>
            <person name="Kim K.M."/>
            <person name="Choi K."/>
            <person name="Yoon M.H."/>
            <person name="Im W.T."/>
        </authorList>
    </citation>
    <scope>NUCLEOTIDE SEQUENCE [LARGE SCALE GENOMIC DNA]</scope>
    <source>
        <strain evidence="1 2">BS-11</strain>
    </source>
</reference>
<dbReference type="OrthoDB" id="7596940at2"/>
<protein>
    <recommendedName>
        <fullName evidence="3">Lipoprotein</fullName>
    </recommendedName>
</protein>
<accession>A0A5C6TSM4</accession>
<dbReference type="PROSITE" id="PS51257">
    <property type="entry name" value="PROKAR_LIPOPROTEIN"/>
    <property type="match status" value="1"/>
</dbReference>
<sequence>MGALRGFPGALALLVAGCSNGGSAELANGAAGGNGAPAGNRAAAAAASLDGSTVAPALPPCPFERTREWIGAIENGRLNVTGRVDLQMAGFRPTLTERRASGPGTIAFDLTLSPAAGAAVTDVARYQRAGVSPYRTAEVYCGGRRIASIRLIQVG</sequence>
<proteinExistence type="predicted"/>
<comment type="caution">
    <text evidence="1">The sequence shown here is derived from an EMBL/GenBank/DDBJ whole genome shotgun (WGS) entry which is preliminary data.</text>
</comment>
<gene>
    <name evidence="1" type="ORF">FRZ32_05545</name>
</gene>
<name>A0A5C6TSM4_9SPHN</name>
<evidence type="ECO:0000313" key="1">
    <source>
        <dbReference type="EMBL" id="TXC63170.1"/>
    </source>
</evidence>
<keyword evidence="2" id="KW-1185">Reference proteome</keyword>
<dbReference type="AlphaFoldDB" id="A0A5C6TSM4"/>